<organism evidence="1 2">
    <name type="scientific">Armillaria solidipes</name>
    <dbReference type="NCBI Taxonomy" id="1076256"/>
    <lineage>
        <taxon>Eukaryota</taxon>
        <taxon>Fungi</taxon>
        <taxon>Dikarya</taxon>
        <taxon>Basidiomycota</taxon>
        <taxon>Agaricomycotina</taxon>
        <taxon>Agaricomycetes</taxon>
        <taxon>Agaricomycetidae</taxon>
        <taxon>Agaricales</taxon>
        <taxon>Marasmiineae</taxon>
        <taxon>Physalacriaceae</taxon>
        <taxon>Armillaria</taxon>
    </lineage>
</organism>
<evidence type="ECO:0000313" key="1">
    <source>
        <dbReference type="EMBL" id="PBK64000.1"/>
    </source>
</evidence>
<feature type="non-terminal residue" evidence="1">
    <location>
        <position position="1"/>
    </location>
</feature>
<evidence type="ECO:0008006" key="3">
    <source>
        <dbReference type="Google" id="ProtNLM"/>
    </source>
</evidence>
<reference evidence="2" key="1">
    <citation type="journal article" date="2017" name="Nat. Ecol. Evol.">
        <title>Genome expansion and lineage-specific genetic innovations in the forest pathogenic fungi Armillaria.</title>
        <authorList>
            <person name="Sipos G."/>
            <person name="Prasanna A.N."/>
            <person name="Walter M.C."/>
            <person name="O'Connor E."/>
            <person name="Balint B."/>
            <person name="Krizsan K."/>
            <person name="Kiss B."/>
            <person name="Hess J."/>
            <person name="Varga T."/>
            <person name="Slot J."/>
            <person name="Riley R."/>
            <person name="Boka B."/>
            <person name="Rigling D."/>
            <person name="Barry K."/>
            <person name="Lee J."/>
            <person name="Mihaltcheva S."/>
            <person name="LaButti K."/>
            <person name="Lipzen A."/>
            <person name="Waldron R."/>
            <person name="Moloney N.M."/>
            <person name="Sperisen C."/>
            <person name="Kredics L."/>
            <person name="Vagvoelgyi C."/>
            <person name="Patrignani A."/>
            <person name="Fitzpatrick D."/>
            <person name="Nagy I."/>
            <person name="Doyle S."/>
            <person name="Anderson J.B."/>
            <person name="Grigoriev I.V."/>
            <person name="Gueldener U."/>
            <person name="Muensterkoetter M."/>
            <person name="Nagy L.G."/>
        </authorList>
    </citation>
    <scope>NUCLEOTIDE SEQUENCE [LARGE SCALE GENOMIC DNA]</scope>
    <source>
        <strain evidence="2">28-4</strain>
    </source>
</reference>
<accession>A0A2H3B2R2</accession>
<keyword evidence="2" id="KW-1185">Reference proteome</keyword>
<dbReference type="STRING" id="1076256.A0A2H3B2R2"/>
<dbReference type="Proteomes" id="UP000218334">
    <property type="component" value="Unassembled WGS sequence"/>
</dbReference>
<name>A0A2H3B2R2_9AGAR</name>
<dbReference type="EMBL" id="KZ293454">
    <property type="protein sequence ID" value="PBK64000.1"/>
    <property type="molecule type" value="Genomic_DNA"/>
</dbReference>
<dbReference type="AlphaFoldDB" id="A0A2H3B2R2"/>
<sequence>ITLSTSEKYVGVTFQAKNTAPFEEHYKTRAQAARYSGHCIMGLQDKTGRLTPAQIKLLYNARVDCYLTHACELMPDAVDTNVKPLMDVQKKFWRRVLRLGKKSMLIPLHSETGIIPLRPRRFLILLGYLKYLLSKDCDKYARAALESSRSLAMTGKSSWFKDVNVAGSRLKFDLEPISLEVTDPEKIEEYRKVVQRSMEEWVLTEVSKSDKLYLLHGRKEPRKGKAPVAVALKMRNYLNVTTPKHRDAMVSIALSTHNLAVERLRWIRPAIDRENRLCRMCMTHVETPEHVLFRCVGNENGDELPVTADDRSEEAKVMEKMHDLRADFWHDLARVTPHITLPVDSHDDTALLKCLLADRPSIEVTAKYCYRALKNVYKLPMYRPL</sequence>
<protein>
    <recommendedName>
        <fullName evidence="3">Reverse transcriptase domain-containing protein</fullName>
    </recommendedName>
</protein>
<proteinExistence type="predicted"/>
<gene>
    <name evidence="1" type="ORF">ARMSODRAFT_1056486</name>
</gene>
<evidence type="ECO:0000313" key="2">
    <source>
        <dbReference type="Proteomes" id="UP000218334"/>
    </source>
</evidence>